<dbReference type="SUPFAM" id="SSF53901">
    <property type="entry name" value="Thiolase-like"/>
    <property type="match status" value="4"/>
</dbReference>
<evidence type="ECO:0000256" key="2">
    <source>
        <dbReference type="ARBA" id="ARBA00047375"/>
    </source>
</evidence>
<dbReference type="CDD" id="cd00831">
    <property type="entry name" value="CHS_like"/>
    <property type="match status" value="1"/>
</dbReference>
<feature type="transmembrane region" description="Helical" evidence="3">
    <location>
        <begin position="54"/>
        <end position="70"/>
    </location>
</feature>
<keyword evidence="5" id="KW-1185">Reference proteome</keyword>
<dbReference type="GO" id="GO:0006633">
    <property type="term" value="P:fatty acid biosynthetic process"/>
    <property type="evidence" value="ECO:0007669"/>
    <property type="project" value="InterPro"/>
</dbReference>
<feature type="domain" description="FAE" evidence="4">
    <location>
        <begin position="76"/>
        <end position="361"/>
    </location>
</feature>
<keyword evidence="3" id="KW-0812">Transmembrane</keyword>
<accession>A0A6J1G1W6</accession>
<dbReference type="Proteomes" id="UP000504609">
    <property type="component" value="Unplaced"/>
</dbReference>
<dbReference type="AlphaFoldDB" id="A0A6J1G1W6"/>
<dbReference type="GO" id="GO:0009922">
    <property type="term" value="F:fatty acid elongase activity"/>
    <property type="evidence" value="ECO:0007669"/>
    <property type="project" value="UniProtKB-EC"/>
</dbReference>
<evidence type="ECO:0000313" key="5">
    <source>
        <dbReference type="Proteomes" id="UP000504609"/>
    </source>
</evidence>
<protein>
    <submittedName>
        <fullName evidence="6">3-ketoacyl-CoA synthase 7-like</fullName>
    </submittedName>
</protein>
<gene>
    <name evidence="6" type="primary">LOC111449914</name>
</gene>
<proteinExistence type="predicted"/>
<name>A0A6J1G1W6_CUCMO</name>
<evidence type="ECO:0000313" key="6">
    <source>
        <dbReference type="RefSeq" id="XP_022945769.1"/>
    </source>
</evidence>
<keyword evidence="1" id="KW-0808">Transferase</keyword>
<keyword evidence="3" id="KW-1133">Transmembrane helix</keyword>
<evidence type="ECO:0000259" key="4">
    <source>
        <dbReference type="Pfam" id="PF08392"/>
    </source>
</evidence>
<dbReference type="GO" id="GO:0016020">
    <property type="term" value="C:membrane"/>
    <property type="evidence" value="ECO:0007669"/>
    <property type="project" value="InterPro"/>
</dbReference>
<comment type="catalytic activity">
    <reaction evidence="2">
        <text>a very-long-chain acyl-CoA + malonyl-CoA + H(+) = a very-long-chain 3-oxoacyl-CoA + CO2 + CoA</text>
        <dbReference type="Rhea" id="RHEA:32727"/>
        <dbReference type="ChEBI" id="CHEBI:15378"/>
        <dbReference type="ChEBI" id="CHEBI:16526"/>
        <dbReference type="ChEBI" id="CHEBI:57287"/>
        <dbReference type="ChEBI" id="CHEBI:57384"/>
        <dbReference type="ChEBI" id="CHEBI:90725"/>
        <dbReference type="ChEBI" id="CHEBI:90736"/>
        <dbReference type="EC" id="2.3.1.199"/>
    </reaction>
</comment>
<organism evidence="5 6">
    <name type="scientific">Cucurbita moschata</name>
    <name type="common">Winter crookneck squash</name>
    <name type="synonym">Cucurbita pepo var. moschata</name>
    <dbReference type="NCBI Taxonomy" id="3662"/>
    <lineage>
        <taxon>Eukaryota</taxon>
        <taxon>Viridiplantae</taxon>
        <taxon>Streptophyta</taxon>
        <taxon>Embryophyta</taxon>
        <taxon>Tracheophyta</taxon>
        <taxon>Spermatophyta</taxon>
        <taxon>Magnoliopsida</taxon>
        <taxon>eudicotyledons</taxon>
        <taxon>Gunneridae</taxon>
        <taxon>Pentapetalae</taxon>
        <taxon>rosids</taxon>
        <taxon>fabids</taxon>
        <taxon>Cucurbitales</taxon>
        <taxon>Cucurbitaceae</taxon>
        <taxon>Cucurbiteae</taxon>
        <taxon>Cucurbita</taxon>
    </lineage>
</organism>
<keyword evidence="3" id="KW-0472">Membrane</keyword>
<keyword evidence="1" id="KW-0012">Acyltransferase</keyword>
<evidence type="ECO:0000256" key="3">
    <source>
        <dbReference type="SAM" id="Phobius"/>
    </source>
</evidence>
<evidence type="ECO:0000256" key="1">
    <source>
        <dbReference type="ARBA" id="ARBA00023315"/>
    </source>
</evidence>
<sequence length="798" mass="89781">MESSPKVSHGGIALQSAQLMTRLRLTFFQLKQFFILTLLISIEAHIFLKGWNPMFHIFFLFSCFVVYVILRRFFLNAPRSVYLVDFSCLRPPSFLRVPFATFLENATSMDVFDSESLSFMAKTLKSSGQSEETCLPPALHFIPPKTHQQESINEVHMVLFPVMDDLLTKTHLSPHDIDILIVNCSGFCPSPSLSSIIINRYCMRSDIKSFNLSGMGCSASAVAIHLAENLLQVHENSNAVVLSTEILSNGWYAGKEPSRLILNCYFRMGGAAILLTNRKEAKDYSKYKLFKSLRTLTSFDDKSYLSAMREEDNDGKLGVSVTRDTLQVFPETLRINITLLGSSILPLSEKLKHVVSRLRKRFLDKSQEIYIPNFKTVINHFCLPVSGGTVIRAIGKVLKLNDKDLEAPLMTLHRFGNQSSSALWYELAYFEAKTLKSSGQSEETCLPPALHFIPPKTHQQESINEVHMVLFPVMDDLLTKTHLSPHDIDILIVNCSGFCPSPSLSSIIINRYCMRSDIKSFNLSGMGCSASAVAIHLAENLLQVHENSNAVVLSTEILSNGWYAGKEPSRLILNCYFRMGGAAILLTNRKEAKDYSKYKLFKSLRTLTSFDDKSYLSAMREEDNDGKLGVSVTRDTLQVFPETLRINITLLGSSILPLSEKLKHVVSRLRKRFLDKSQEIYIPNFKTVINHFCLPVSGGTVIRAIGKVLKLNDKDLEAPLMTPHRFGNQSSSALWYELAYFEAKERVEKGDKVWQIGMGTGPKCVSLIWECIRPISGESKNDPWAQVIHHYPIVGPST</sequence>
<dbReference type="KEGG" id="cmos:111449914"/>
<dbReference type="Pfam" id="PF08392">
    <property type="entry name" value="FAE1_CUT1_RppA"/>
    <property type="match status" value="2"/>
</dbReference>
<feature type="domain" description="FAE" evidence="4">
    <location>
        <begin position="425"/>
        <end position="672"/>
    </location>
</feature>
<dbReference type="Gene3D" id="3.40.47.10">
    <property type="match status" value="2"/>
</dbReference>
<dbReference type="RefSeq" id="XP_022945769.1">
    <property type="nucleotide sequence ID" value="XM_023090001.1"/>
</dbReference>
<dbReference type="InterPro" id="IPR013601">
    <property type="entry name" value="FAE1_typ3_polyketide_synth"/>
</dbReference>
<dbReference type="GeneID" id="111449914"/>
<dbReference type="InterPro" id="IPR012392">
    <property type="entry name" value="3-ktacl-CoA_syn"/>
</dbReference>
<dbReference type="PANTHER" id="PTHR31561">
    <property type="entry name" value="3-KETOACYL-COA SYNTHASE"/>
    <property type="match status" value="1"/>
</dbReference>
<feature type="transmembrane region" description="Helical" evidence="3">
    <location>
        <begin position="30"/>
        <end position="48"/>
    </location>
</feature>
<dbReference type="InterPro" id="IPR016039">
    <property type="entry name" value="Thiolase-like"/>
</dbReference>
<reference evidence="6" key="1">
    <citation type="submission" date="2025-08" db="UniProtKB">
        <authorList>
            <consortium name="RefSeq"/>
        </authorList>
    </citation>
    <scope>IDENTIFICATION</scope>
    <source>
        <tissue evidence="6">Young leaves</tissue>
    </source>
</reference>